<proteinExistence type="predicted"/>
<dbReference type="EMBL" id="JAUHTB010000018">
    <property type="protein sequence ID" value="MDN4507138.1"/>
    <property type="molecule type" value="Genomic_DNA"/>
</dbReference>
<accession>A0ABT8H3X0</accession>
<keyword evidence="2" id="KW-1185">Reference proteome</keyword>
<sequence length="309" mass="34272">MNTPDDLIPLLLTTDRLLSRGMTSHSLSRAVRSGDLIRLRPGFFVEKRARDLCRRDRHLLSVLATNTALDSPVFSHASAALIHGLPDWGLPLRKVAVCEEGASPRSRTTDLTTFRFVPDLAGEVTTVNGLRVTTPARTVSDIAISTNRDACVAVADAALHGELVTRIALEESLEKSAGRRGIRRARHSLSLADGRSESVAETLSRLTFRDHGLPEPEIQVDIVNSRGIRVARVDFLWPEYGVVGECDGFGKYFEGLTPAETRHRLGMEKDRDAELMALGYRVLHWRWRDLEEPHVLAARIKRVLFSAAA</sequence>
<evidence type="ECO:0000313" key="1">
    <source>
        <dbReference type="EMBL" id="MDN4507138.1"/>
    </source>
</evidence>
<name>A0ABT8H3X0_9ACTN</name>
<protein>
    <submittedName>
        <fullName evidence="1">Type IV toxin-antitoxin system AbiEi family antitoxin domain-containing protein</fullName>
    </submittedName>
</protein>
<evidence type="ECO:0000313" key="2">
    <source>
        <dbReference type="Proteomes" id="UP001172702"/>
    </source>
</evidence>
<comment type="caution">
    <text evidence="1">The sequence shown here is derived from an EMBL/GenBank/DDBJ whole genome shotgun (WGS) entry which is preliminary data.</text>
</comment>
<gene>
    <name evidence="1" type="ORF">QYF62_13850</name>
</gene>
<dbReference type="Proteomes" id="UP001172702">
    <property type="component" value="Unassembled WGS sequence"/>
</dbReference>
<dbReference type="RefSeq" id="WP_206474535.1">
    <property type="nucleotide sequence ID" value="NZ_JAUHTB010000018.1"/>
</dbReference>
<reference evidence="1 2" key="1">
    <citation type="submission" date="2023-07" db="EMBL/GenBank/DDBJ databases">
        <title>Strategy for survival of the halotoleranting strain Dietzia MX2 from the Yakshinskoe mineral salts deposit.</title>
        <authorList>
            <person name="Kharitonova M.A."/>
            <person name="Kupriyanova-Ashina F.G."/>
            <person name="Shakirov T.R."/>
            <person name="Vafina M.S."/>
            <person name="Ilinskaya O.N."/>
        </authorList>
    </citation>
    <scope>NUCLEOTIDE SEQUENCE [LARGE SCALE GENOMIC DNA]</scope>
    <source>
        <strain evidence="1 2">MX2</strain>
    </source>
</reference>
<organism evidence="1 2">
    <name type="scientific">Dietzia maris</name>
    <dbReference type="NCBI Taxonomy" id="37915"/>
    <lineage>
        <taxon>Bacteria</taxon>
        <taxon>Bacillati</taxon>
        <taxon>Actinomycetota</taxon>
        <taxon>Actinomycetes</taxon>
        <taxon>Mycobacteriales</taxon>
        <taxon>Dietziaceae</taxon>
        <taxon>Dietzia</taxon>
    </lineage>
</organism>